<protein>
    <submittedName>
        <fullName evidence="1">Uncharacterized protein</fullName>
    </submittedName>
</protein>
<reference evidence="1" key="1">
    <citation type="journal article" date="2019" name="Environ. Microbiol.">
        <title>Fungal ecological strategies reflected in gene transcription - a case study of two litter decomposers.</title>
        <authorList>
            <person name="Barbi F."/>
            <person name="Kohler A."/>
            <person name="Barry K."/>
            <person name="Baskaran P."/>
            <person name="Daum C."/>
            <person name="Fauchery L."/>
            <person name="Ihrmark K."/>
            <person name="Kuo A."/>
            <person name="LaButti K."/>
            <person name="Lipzen A."/>
            <person name="Morin E."/>
            <person name="Grigoriev I.V."/>
            <person name="Henrissat B."/>
            <person name="Lindahl B."/>
            <person name="Martin F."/>
        </authorList>
    </citation>
    <scope>NUCLEOTIDE SEQUENCE</scope>
    <source>
        <strain evidence="1">JB14</strain>
    </source>
</reference>
<evidence type="ECO:0000313" key="1">
    <source>
        <dbReference type="EMBL" id="KAE9403718.1"/>
    </source>
</evidence>
<dbReference type="OrthoDB" id="2634326at2759"/>
<sequence>MPMSIEAWSDACYTFSHDFDQQQGPRPNVSCNYVLPEPALFANHSQDDSRQAYFAMYLKLRLVIMYRIRSKGMLECLRSAGDWRKILGLELHGTKKDSQAGKIRGKFIADMQAELDNANINLDLADLHKVVPSWCGIQYPEEIPDSVCKEILQEIFTISFKLELAMADQYLYQLQPDGFDSVELEEGEQPMFDELDALTYEEWKVKVSVFLPGFTAEGNTGFSSRDQATRRAAMYKLYRVMCGWRGGMPGIHENTHRLAAKLVDKAVSCKDMDTAKYHIAFHYVATFADFFKHAPVLPHLL</sequence>
<keyword evidence="2" id="KW-1185">Reference proteome</keyword>
<accession>A0A6A4I2S0</accession>
<dbReference type="Proteomes" id="UP000799118">
    <property type="component" value="Unassembled WGS sequence"/>
</dbReference>
<evidence type="ECO:0000313" key="2">
    <source>
        <dbReference type="Proteomes" id="UP000799118"/>
    </source>
</evidence>
<gene>
    <name evidence="1" type="ORF">BT96DRAFT_936159</name>
</gene>
<dbReference type="AlphaFoldDB" id="A0A6A4I2S0"/>
<name>A0A6A4I2S0_9AGAR</name>
<organism evidence="1 2">
    <name type="scientific">Gymnopus androsaceus JB14</name>
    <dbReference type="NCBI Taxonomy" id="1447944"/>
    <lineage>
        <taxon>Eukaryota</taxon>
        <taxon>Fungi</taxon>
        <taxon>Dikarya</taxon>
        <taxon>Basidiomycota</taxon>
        <taxon>Agaricomycotina</taxon>
        <taxon>Agaricomycetes</taxon>
        <taxon>Agaricomycetidae</taxon>
        <taxon>Agaricales</taxon>
        <taxon>Marasmiineae</taxon>
        <taxon>Omphalotaceae</taxon>
        <taxon>Gymnopus</taxon>
    </lineage>
</organism>
<dbReference type="EMBL" id="ML769422">
    <property type="protein sequence ID" value="KAE9403718.1"/>
    <property type="molecule type" value="Genomic_DNA"/>
</dbReference>
<proteinExistence type="predicted"/>